<dbReference type="Proteomes" id="UP000322983">
    <property type="component" value="Chromosome"/>
</dbReference>
<dbReference type="RefSeq" id="WP_054846306.1">
    <property type="nucleotide sequence ID" value="NZ_AP018929.1"/>
</dbReference>
<dbReference type="KEGG" id="step:IC006_0336"/>
<evidence type="ECO:0000256" key="6">
    <source>
        <dbReference type="ARBA" id="ARBA00023014"/>
    </source>
</evidence>
<keyword evidence="2" id="KW-0004">4Fe-4S</keyword>
<sequence>MRRKQFHLILMPTEKCNFRCVYCYESFTIPKMSPLVVDRVKRYTDFLFKEGYELLIEFFGGEPMVAYDVITEVLDHVRGNEYEGMMTTNGYLLSKEKFVRLVEMRVKQYEITFDGEREFHDKVRPTVGGKGTFNTILSNLRSAMQTDLDFEILVRMHLHGGQVNSIKSLIDVMEEFNDDPRFKFMLRPIAHLGGPLDRMIKLPTKEEFEEASQYARKLKRLDSFFTLKDEDIPMCYASSPRSIVIRSDGTLAKCTVKLDSEVNKIGYLGEDGLPVIDMKKMMFWTRGHLSGRKEELSCPASE</sequence>
<keyword evidence="6" id="KW-0411">Iron-sulfur</keyword>
<proteinExistence type="predicted"/>
<dbReference type="CDD" id="cd01335">
    <property type="entry name" value="Radical_SAM"/>
    <property type="match status" value="1"/>
</dbReference>
<dbReference type="Proteomes" id="UP000325030">
    <property type="component" value="Chromosome"/>
</dbReference>
<accession>A0A510DZZ7</accession>
<comment type="cofactor">
    <cofactor evidence="1">
        <name>[4Fe-4S] cluster</name>
        <dbReference type="ChEBI" id="CHEBI:49883"/>
    </cofactor>
</comment>
<protein>
    <submittedName>
        <fullName evidence="9">Coenzyme PQQ synthesis protein E</fullName>
    </submittedName>
</protein>
<dbReference type="PROSITE" id="PS51918">
    <property type="entry name" value="RADICAL_SAM"/>
    <property type="match status" value="1"/>
</dbReference>
<gene>
    <name evidence="8" type="ORF">IC006_0336</name>
    <name evidence="9" type="ORF">IC007_0320</name>
</gene>
<dbReference type="GO" id="GO:0003824">
    <property type="term" value="F:catalytic activity"/>
    <property type="evidence" value="ECO:0007669"/>
    <property type="project" value="InterPro"/>
</dbReference>
<organism evidence="9 11">
    <name type="scientific">Sulfuracidifex tepidarius</name>
    <dbReference type="NCBI Taxonomy" id="1294262"/>
    <lineage>
        <taxon>Archaea</taxon>
        <taxon>Thermoproteota</taxon>
        <taxon>Thermoprotei</taxon>
        <taxon>Sulfolobales</taxon>
        <taxon>Sulfolobaceae</taxon>
        <taxon>Sulfuracidifex</taxon>
    </lineage>
</organism>
<dbReference type="UniPathway" id="UPA00782"/>
<dbReference type="Pfam" id="PF04055">
    <property type="entry name" value="Radical_SAM"/>
    <property type="match status" value="1"/>
</dbReference>
<dbReference type="SUPFAM" id="SSF102114">
    <property type="entry name" value="Radical SAM enzymes"/>
    <property type="match status" value="1"/>
</dbReference>
<keyword evidence="3" id="KW-0949">S-adenosyl-L-methionine</keyword>
<dbReference type="AlphaFoldDB" id="A0A510DZZ7"/>
<dbReference type="GO" id="GO:0051539">
    <property type="term" value="F:4 iron, 4 sulfur cluster binding"/>
    <property type="evidence" value="ECO:0007669"/>
    <property type="project" value="UniProtKB-KW"/>
</dbReference>
<accession>A0A510DS94</accession>
<dbReference type="GO" id="GO:0046872">
    <property type="term" value="F:metal ion binding"/>
    <property type="evidence" value="ECO:0007669"/>
    <property type="project" value="UniProtKB-KW"/>
</dbReference>
<evidence type="ECO:0000313" key="11">
    <source>
        <dbReference type="Proteomes" id="UP000325030"/>
    </source>
</evidence>
<evidence type="ECO:0000259" key="7">
    <source>
        <dbReference type="PROSITE" id="PS51918"/>
    </source>
</evidence>
<dbReference type="PANTHER" id="PTHR43787">
    <property type="entry name" value="FEMO COFACTOR BIOSYNTHESIS PROTEIN NIFB-RELATED"/>
    <property type="match status" value="1"/>
</dbReference>
<keyword evidence="10" id="KW-1185">Reference proteome</keyword>
<dbReference type="InterPro" id="IPR007197">
    <property type="entry name" value="rSAM"/>
</dbReference>
<evidence type="ECO:0000313" key="9">
    <source>
        <dbReference type="EMBL" id="BBG25815.1"/>
    </source>
</evidence>
<evidence type="ECO:0000256" key="5">
    <source>
        <dbReference type="ARBA" id="ARBA00023004"/>
    </source>
</evidence>
<dbReference type="PANTHER" id="PTHR43787:SF3">
    <property type="entry name" value="ARYLSULFATASE REGULATORY PROTEIN"/>
    <property type="match status" value="1"/>
</dbReference>
<dbReference type="OrthoDB" id="44249at2157"/>
<keyword evidence="5" id="KW-0408">Iron</keyword>
<dbReference type="EMBL" id="AP018929">
    <property type="protein sequence ID" value="BBG23052.1"/>
    <property type="molecule type" value="Genomic_DNA"/>
</dbReference>
<reference evidence="9 10" key="2">
    <citation type="journal article" date="2020" name="Int. J. Syst. Evol. Microbiol.">
        <title>Sulfuracidifex tepidarius gen. nov., sp. nov. and transfer of Sulfolobus metallicus Huber and Stetter 1992 to the genus Sulfuracidifex as Sulfuracidifex metallicus comb. nov.</title>
        <authorList>
            <person name="Itoh T."/>
            <person name="Miura T."/>
            <person name="Sakai H.D."/>
            <person name="Kato S."/>
            <person name="Ohkuma M."/>
            <person name="Takashina T."/>
        </authorList>
    </citation>
    <scope>NUCLEOTIDE SEQUENCE</scope>
    <source>
        <strain evidence="8 10">IC-006</strain>
        <strain evidence="9">IC-007</strain>
    </source>
</reference>
<feature type="domain" description="Radical SAM core" evidence="7">
    <location>
        <begin position="1"/>
        <end position="222"/>
    </location>
</feature>
<dbReference type="EMBL" id="AP018930">
    <property type="protein sequence ID" value="BBG25815.1"/>
    <property type="molecule type" value="Genomic_DNA"/>
</dbReference>
<dbReference type="SFLD" id="SFLDS00029">
    <property type="entry name" value="Radical_SAM"/>
    <property type="match status" value="1"/>
</dbReference>
<evidence type="ECO:0000256" key="1">
    <source>
        <dbReference type="ARBA" id="ARBA00001966"/>
    </source>
</evidence>
<dbReference type="InterPro" id="IPR013785">
    <property type="entry name" value="Aldolase_TIM"/>
</dbReference>
<evidence type="ECO:0000256" key="3">
    <source>
        <dbReference type="ARBA" id="ARBA00022691"/>
    </source>
</evidence>
<name>A0A510DZZ7_9CREN</name>
<dbReference type="SFLD" id="SFLDG01067">
    <property type="entry name" value="SPASM/twitch_domain_containing"/>
    <property type="match status" value="1"/>
</dbReference>
<evidence type="ECO:0000256" key="4">
    <source>
        <dbReference type="ARBA" id="ARBA00022723"/>
    </source>
</evidence>
<evidence type="ECO:0000313" key="8">
    <source>
        <dbReference type="EMBL" id="BBG23052.1"/>
    </source>
</evidence>
<dbReference type="Gene3D" id="3.20.20.70">
    <property type="entry name" value="Aldolase class I"/>
    <property type="match status" value="1"/>
</dbReference>
<evidence type="ECO:0000256" key="2">
    <source>
        <dbReference type="ARBA" id="ARBA00022485"/>
    </source>
</evidence>
<dbReference type="InterPro" id="IPR058240">
    <property type="entry name" value="rSAM_sf"/>
</dbReference>
<keyword evidence="4" id="KW-0479">Metal-binding</keyword>
<dbReference type="GeneID" id="41716815"/>
<dbReference type="STRING" id="1294262.GCA_001316085_02236"/>
<evidence type="ECO:0000313" key="10">
    <source>
        <dbReference type="Proteomes" id="UP000322983"/>
    </source>
</evidence>
<reference evidence="11" key="1">
    <citation type="submission" date="2018-09" db="EMBL/GenBank/DDBJ databases">
        <title>Complete Genome Sequencing of Sulfolobus sp. JCM 16834.</title>
        <authorList>
            <person name="Kato S."/>
            <person name="Itoh T."/>
            <person name="Ohkuma M."/>
        </authorList>
    </citation>
    <scope>NUCLEOTIDE SEQUENCE [LARGE SCALE GENOMIC DNA]</scope>
    <source>
        <strain evidence="11">IC-007</strain>
    </source>
</reference>